<dbReference type="GO" id="GO:0043041">
    <property type="term" value="P:amino acid activation for nonribosomal peptide biosynthetic process"/>
    <property type="evidence" value="ECO:0007669"/>
    <property type="project" value="TreeGrafter"/>
</dbReference>
<keyword evidence="3" id="KW-0597">Phosphoprotein</keyword>
<dbReference type="InterPro" id="IPR023213">
    <property type="entry name" value="CAT-like_dom_sf"/>
</dbReference>
<dbReference type="InterPro" id="IPR006162">
    <property type="entry name" value="Ppantetheine_attach_site"/>
</dbReference>
<dbReference type="SUPFAM" id="SSF52777">
    <property type="entry name" value="CoA-dependent acyltransferases"/>
    <property type="match status" value="2"/>
</dbReference>
<dbReference type="InterPro" id="IPR009081">
    <property type="entry name" value="PP-bd_ACP"/>
</dbReference>
<gene>
    <name evidence="5" type="ORF">J0H12_00040</name>
</gene>
<dbReference type="Proteomes" id="UP000664414">
    <property type="component" value="Unassembled WGS sequence"/>
</dbReference>
<dbReference type="EMBL" id="JAFKGL010000004">
    <property type="protein sequence ID" value="MBN9412303.1"/>
    <property type="molecule type" value="Genomic_DNA"/>
</dbReference>
<keyword evidence="2" id="KW-0596">Phosphopantetheine</keyword>
<evidence type="ECO:0000259" key="4">
    <source>
        <dbReference type="PROSITE" id="PS50075"/>
    </source>
</evidence>
<evidence type="ECO:0000256" key="1">
    <source>
        <dbReference type="ARBA" id="ARBA00001957"/>
    </source>
</evidence>
<sequence length="556" mass="64106">KGKISQESDEPQSDIEKKLAALWCGVLRLEKVGVHDNFFRIGGDSISAIQLASEARKAGMQLTAKDIFKSPILKSLAQLLEITIRSEEKLDSEKALMTRLSKEKEEVKLLIQNNVDYPCEVESYYPLSPMQRGILLNYLQDKKQDWYFRQKVFLIYNLKKVNLFKKVWEEIVKTYDIFKTAFFWQGLDDPIQFTSKNIPSVLDFHDISNLEEEKKTSSLESLLLKNREQKFELDKAPLIRGILVKYAEENYYFILTFHHILLDGWSVMELLETIKKSYNDLFKGIELEIKNSVSFQQYISWVQQQDKTNTKEFWKDYIFGSTYSNQFSASFKHTDGSSKGYEVFEALIPSLLYDQIVFLSRDLGLTLNSIMQFAWAVLLAKFTQMKDITFGITTFGRTIELEDAHKVIGLLANVVPFRFQIKDDINIIQGINLIQTQLASIQHQALLPLFEIQSLVGGSSAHSLFDTIFVFENYPKVERSKSIVDLEINSHKNTLDVTEFSLTVGVEPSSDLIMRFGYNKSHFSQENISKIFNDYVRIMEGICANLNQLQNGKKVA</sequence>
<evidence type="ECO:0000313" key="5">
    <source>
        <dbReference type="EMBL" id="MBN9412303.1"/>
    </source>
</evidence>
<proteinExistence type="predicted"/>
<dbReference type="GO" id="GO:0031177">
    <property type="term" value="F:phosphopantetheine binding"/>
    <property type="evidence" value="ECO:0007669"/>
    <property type="project" value="TreeGrafter"/>
</dbReference>
<dbReference type="Pfam" id="PF00550">
    <property type="entry name" value="PP-binding"/>
    <property type="match status" value="1"/>
</dbReference>
<dbReference type="Gene3D" id="1.10.1200.10">
    <property type="entry name" value="ACP-like"/>
    <property type="match status" value="1"/>
</dbReference>
<protein>
    <recommendedName>
        <fullName evidence="4">Carrier domain-containing protein</fullName>
    </recommendedName>
</protein>
<evidence type="ECO:0000256" key="3">
    <source>
        <dbReference type="ARBA" id="ARBA00022553"/>
    </source>
</evidence>
<evidence type="ECO:0000256" key="2">
    <source>
        <dbReference type="ARBA" id="ARBA00022450"/>
    </source>
</evidence>
<dbReference type="FunFam" id="1.10.1200.10:FF:000005">
    <property type="entry name" value="Nonribosomal peptide synthetase 1"/>
    <property type="match status" value="1"/>
</dbReference>
<organism evidence="5 6">
    <name type="scientific">Candidatus Paracaedimonas acanthamoebae</name>
    <dbReference type="NCBI Taxonomy" id="244581"/>
    <lineage>
        <taxon>Bacteria</taxon>
        <taxon>Pseudomonadati</taxon>
        <taxon>Pseudomonadota</taxon>
        <taxon>Alphaproteobacteria</taxon>
        <taxon>Holosporales</taxon>
        <taxon>Caedimonadaceae</taxon>
        <taxon>Candidatus Paracaedimonas</taxon>
    </lineage>
</organism>
<dbReference type="AlphaFoldDB" id="A0A8J7PW44"/>
<dbReference type="GO" id="GO:0005737">
    <property type="term" value="C:cytoplasm"/>
    <property type="evidence" value="ECO:0007669"/>
    <property type="project" value="TreeGrafter"/>
</dbReference>
<feature type="non-terminal residue" evidence="5">
    <location>
        <position position="1"/>
    </location>
</feature>
<reference evidence="5" key="1">
    <citation type="submission" date="2021-02" db="EMBL/GenBank/DDBJ databases">
        <title>Thiocyanate and organic carbon inputs drive convergent selection for specific autotrophic Afipia and Thiobacillus strains within complex microbiomes.</title>
        <authorList>
            <person name="Huddy R.J."/>
            <person name="Sachdeva R."/>
            <person name="Kadzinga F."/>
            <person name="Kantor R.S."/>
            <person name="Harrison S.T.L."/>
            <person name="Banfield J.F."/>
        </authorList>
    </citation>
    <scope>NUCLEOTIDE SEQUENCE</scope>
    <source>
        <strain evidence="5">SCN18_10_11_15_R4_P_38_20</strain>
    </source>
</reference>
<comment type="cofactor">
    <cofactor evidence="1">
        <name>pantetheine 4'-phosphate</name>
        <dbReference type="ChEBI" id="CHEBI:47942"/>
    </cofactor>
</comment>
<dbReference type="GO" id="GO:0003824">
    <property type="term" value="F:catalytic activity"/>
    <property type="evidence" value="ECO:0007669"/>
    <property type="project" value="InterPro"/>
</dbReference>
<comment type="caution">
    <text evidence="5">The sequence shown here is derived from an EMBL/GenBank/DDBJ whole genome shotgun (WGS) entry which is preliminary data.</text>
</comment>
<dbReference type="PROSITE" id="PS00012">
    <property type="entry name" value="PHOSPHOPANTETHEINE"/>
    <property type="match status" value="1"/>
</dbReference>
<dbReference type="PROSITE" id="PS50075">
    <property type="entry name" value="CARRIER"/>
    <property type="match status" value="1"/>
</dbReference>
<evidence type="ECO:0000313" key="6">
    <source>
        <dbReference type="Proteomes" id="UP000664414"/>
    </source>
</evidence>
<accession>A0A8J7PW44</accession>
<name>A0A8J7PW44_9PROT</name>
<dbReference type="GO" id="GO:0044550">
    <property type="term" value="P:secondary metabolite biosynthetic process"/>
    <property type="evidence" value="ECO:0007669"/>
    <property type="project" value="TreeGrafter"/>
</dbReference>
<dbReference type="PANTHER" id="PTHR45527">
    <property type="entry name" value="NONRIBOSOMAL PEPTIDE SYNTHETASE"/>
    <property type="match status" value="1"/>
</dbReference>
<feature type="domain" description="Carrier" evidence="4">
    <location>
        <begin position="10"/>
        <end position="84"/>
    </location>
</feature>
<dbReference type="PANTHER" id="PTHR45527:SF1">
    <property type="entry name" value="FATTY ACID SYNTHASE"/>
    <property type="match status" value="1"/>
</dbReference>
<dbReference type="Gene3D" id="3.30.559.30">
    <property type="entry name" value="Nonribosomal peptide synthetase, condensation domain"/>
    <property type="match status" value="1"/>
</dbReference>
<dbReference type="Pfam" id="PF00668">
    <property type="entry name" value="Condensation"/>
    <property type="match status" value="1"/>
</dbReference>
<dbReference type="InterPro" id="IPR036736">
    <property type="entry name" value="ACP-like_sf"/>
</dbReference>
<dbReference type="Gene3D" id="3.30.559.10">
    <property type="entry name" value="Chloramphenicol acetyltransferase-like domain"/>
    <property type="match status" value="1"/>
</dbReference>
<dbReference type="SUPFAM" id="SSF47336">
    <property type="entry name" value="ACP-like"/>
    <property type="match status" value="1"/>
</dbReference>
<dbReference type="InterPro" id="IPR001242">
    <property type="entry name" value="Condensation_dom"/>
</dbReference>